<keyword evidence="5 7" id="KW-0175">Coiled coil</keyword>
<reference evidence="11" key="1">
    <citation type="journal article" date="2014" name="PLoS ONE">
        <title>Transcriptome-Based Identification of ABC Transporters in the Western Tarnished Plant Bug Lygus hesperus.</title>
        <authorList>
            <person name="Hull J.J."/>
            <person name="Chaney K."/>
            <person name="Geib S.M."/>
            <person name="Fabrick J.A."/>
            <person name="Brent C.S."/>
            <person name="Walsh D."/>
            <person name="Lavine L.C."/>
        </authorList>
    </citation>
    <scope>NUCLEOTIDE SEQUENCE</scope>
</reference>
<dbReference type="Pfam" id="PF00635">
    <property type="entry name" value="Motile_Sperm"/>
    <property type="match status" value="1"/>
</dbReference>
<dbReference type="GO" id="GO:0090158">
    <property type="term" value="P:endoplasmic reticulum membrane organization"/>
    <property type="evidence" value="ECO:0007669"/>
    <property type="project" value="TreeGrafter"/>
</dbReference>
<dbReference type="PANTHER" id="PTHR10809">
    <property type="entry name" value="VESICLE-ASSOCIATED MEMBRANE PROTEIN-ASSOCIATED PROTEIN"/>
    <property type="match status" value="1"/>
</dbReference>
<name>A0A0A9ZCX0_LYGHE</name>
<dbReference type="InterPro" id="IPR000535">
    <property type="entry name" value="MSP_dom"/>
</dbReference>
<protein>
    <submittedName>
        <fullName evidence="11">Vesicle-associated membrane protein-associated protein B</fullName>
    </submittedName>
</protein>
<evidence type="ECO:0000256" key="5">
    <source>
        <dbReference type="ARBA" id="ARBA00023054"/>
    </source>
</evidence>
<organism evidence="11">
    <name type="scientific">Lygus hesperus</name>
    <name type="common">Western plant bug</name>
    <dbReference type="NCBI Taxonomy" id="30085"/>
    <lineage>
        <taxon>Eukaryota</taxon>
        <taxon>Metazoa</taxon>
        <taxon>Ecdysozoa</taxon>
        <taxon>Arthropoda</taxon>
        <taxon>Hexapoda</taxon>
        <taxon>Insecta</taxon>
        <taxon>Pterygota</taxon>
        <taxon>Neoptera</taxon>
        <taxon>Paraneoptera</taxon>
        <taxon>Hemiptera</taxon>
        <taxon>Heteroptera</taxon>
        <taxon>Panheteroptera</taxon>
        <taxon>Cimicomorpha</taxon>
        <taxon>Miridae</taxon>
        <taxon>Mirini</taxon>
        <taxon>Lygus</taxon>
    </lineage>
</organism>
<dbReference type="GO" id="GO:0005789">
    <property type="term" value="C:endoplasmic reticulum membrane"/>
    <property type="evidence" value="ECO:0007669"/>
    <property type="project" value="InterPro"/>
</dbReference>
<dbReference type="GO" id="GO:0033149">
    <property type="term" value="F:FFAT motif binding"/>
    <property type="evidence" value="ECO:0007669"/>
    <property type="project" value="TreeGrafter"/>
</dbReference>
<evidence type="ECO:0000256" key="1">
    <source>
        <dbReference type="ARBA" id="ARBA00004211"/>
    </source>
</evidence>
<dbReference type="GO" id="GO:0005886">
    <property type="term" value="C:plasma membrane"/>
    <property type="evidence" value="ECO:0007669"/>
    <property type="project" value="TreeGrafter"/>
</dbReference>
<reference evidence="11" key="2">
    <citation type="submission" date="2014-07" db="EMBL/GenBank/DDBJ databases">
        <authorList>
            <person name="Hull J."/>
        </authorList>
    </citation>
    <scope>NUCLEOTIDE SEQUENCE</scope>
</reference>
<dbReference type="PROSITE" id="PS50202">
    <property type="entry name" value="MSP"/>
    <property type="match status" value="1"/>
</dbReference>
<dbReference type="InterPro" id="IPR016763">
    <property type="entry name" value="VAP"/>
</dbReference>
<evidence type="ECO:0000313" key="11">
    <source>
        <dbReference type="EMBL" id="JAG39630.1"/>
    </source>
</evidence>
<evidence type="ECO:0000256" key="6">
    <source>
        <dbReference type="ARBA" id="ARBA00023136"/>
    </source>
</evidence>
<dbReference type="PANTHER" id="PTHR10809:SF6">
    <property type="entry name" value="AT11025P-RELATED"/>
    <property type="match status" value="1"/>
</dbReference>
<evidence type="ECO:0000259" key="10">
    <source>
        <dbReference type="PROSITE" id="PS50202"/>
    </source>
</evidence>
<comment type="similarity">
    <text evidence="2">Belongs to the VAMP-associated protein (VAP) (TC 9.B.17) family.</text>
</comment>
<evidence type="ECO:0000256" key="8">
    <source>
        <dbReference type="SAM" id="MobiDB-lite"/>
    </source>
</evidence>
<evidence type="ECO:0000256" key="2">
    <source>
        <dbReference type="ARBA" id="ARBA00008932"/>
    </source>
</evidence>
<keyword evidence="4 9" id="KW-1133">Transmembrane helix</keyword>
<gene>
    <name evidence="11" type="primary">VAPB_1</name>
    <name evidence="11" type="ORF">CM83_43793</name>
</gene>
<comment type="subcellular location">
    <subcellularLocation>
        <location evidence="1">Membrane</location>
        <topology evidence="1">Single-pass type IV membrane protein</topology>
    </subcellularLocation>
</comment>
<evidence type="ECO:0000256" key="4">
    <source>
        <dbReference type="ARBA" id="ARBA00022989"/>
    </source>
</evidence>
<dbReference type="InterPro" id="IPR013783">
    <property type="entry name" value="Ig-like_fold"/>
</dbReference>
<dbReference type="InterPro" id="IPR008962">
    <property type="entry name" value="PapD-like_sf"/>
</dbReference>
<feature type="coiled-coil region" evidence="7">
    <location>
        <begin position="184"/>
        <end position="218"/>
    </location>
</feature>
<dbReference type="FunFam" id="2.60.40.10:FF:000334">
    <property type="entry name" value="vesicle-associated membrane protein-associated protein A isoform X1"/>
    <property type="match status" value="1"/>
</dbReference>
<evidence type="ECO:0000256" key="3">
    <source>
        <dbReference type="ARBA" id="ARBA00022692"/>
    </source>
</evidence>
<evidence type="ECO:0000256" key="9">
    <source>
        <dbReference type="SAM" id="Phobius"/>
    </source>
</evidence>
<accession>A0A0A9ZCX0</accession>
<evidence type="ECO:0000256" key="7">
    <source>
        <dbReference type="SAM" id="Coils"/>
    </source>
</evidence>
<proteinExistence type="inferred from homology"/>
<evidence type="ECO:0000313" key="12">
    <source>
        <dbReference type="EMBL" id="JAG63237.1"/>
    </source>
</evidence>
<dbReference type="EMBL" id="GBHO01003974">
    <property type="protein sequence ID" value="JAG39630.1"/>
    <property type="molecule type" value="Transcribed_RNA"/>
</dbReference>
<keyword evidence="3 9" id="KW-0812">Transmembrane</keyword>
<reference evidence="12" key="3">
    <citation type="submission" date="2014-09" db="EMBL/GenBank/DDBJ databases">
        <authorList>
            <person name="Magalhaes I.L.F."/>
            <person name="Oliveira U."/>
            <person name="Santos F.R."/>
            <person name="Vidigal T.H.D.A."/>
            <person name="Brescovit A.D."/>
            <person name="Santos A.J."/>
        </authorList>
    </citation>
    <scope>NUCLEOTIDE SEQUENCE</scope>
</reference>
<dbReference type="SUPFAM" id="SSF49354">
    <property type="entry name" value="PapD-like"/>
    <property type="match status" value="1"/>
</dbReference>
<feature type="region of interest" description="Disordered" evidence="8">
    <location>
        <begin position="152"/>
        <end position="176"/>
    </location>
</feature>
<feature type="transmembrane region" description="Helical" evidence="9">
    <location>
        <begin position="239"/>
        <end position="259"/>
    </location>
</feature>
<feature type="domain" description="MSP" evidence="10">
    <location>
        <begin position="8"/>
        <end position="126"/>
    </location>
</feature>
<dbReference type="AlphaFoldDB" id="A0A0A9ZCX0"/>
<dbReference type="Gene3D" id="2.60.40.10">
    <property type="entry name" value="Immunoglobulins"/>
    <property type="match status" value="1"/>
</dbReference>
<keyword evidence="6 9" id="KW-0472">Membrane</keyword>
<sequence length="260" mass="28921">MAGKQEQILSIDPQTELKFVGPFNVMSSTYLKLNNPTDNHVLFKIKTTAPKKYCVRPNSGIVDPKGTVHVQVCLQPFTFDPNEKNKHKFMVQTLLFNPQGGIDAETAWKEAKPENLMDTKLKCVFELPTSETGSTKKTTSTTNEASPVAVNDTSRYVGGDSEMSTPLNKLSLKPGHQNNEGELLVKARREMEQIMDEDASLRDENEALKEEVRLMRSKLETSRVPSNWSDMQAQQGFQLPALVLAILAGLVGIILGKFLL</sequence>
<dbReference type="PIRSF" id="PIRSF019693">
    <property type="entry name" value="VAMP-associated"/>
    <property type="match status" value="1"/>
</dbReference>
<dbReference type="GO" id="GO:0061817">
    <property type="term" value="P:endoplasmic reticulum-plasma membrane tethering"/>
    <property type="evidence" value="ECO:0007669"/>
    <property type="project" value="TreeGrafter"/>
</dbReference>
<dbReference type="EMBL" id="GBRD01002584">
    <property type="protein sequence ID" value="JAG63237.1"/>
    <property type="molecule type" value="Transcribed_RNA"/>
</dbReference>